<comment type="caution">
    <text evidence="2">The sequence shown here is derived from an EMBL/GenBank/DDBJ whole genome shotgun (WGS) entry which is preliminary data.</text>
</comment>
<organism evidence="2 3">
    <name type="scientific">Bradyrhizobium frederickii</name>
    <dbReference type="NCBI Taxonomy" id="2560054"/>
    <lineage>
        <taxon>Bacteria</taxon>
        <taxon>Pseudomonadati</taxon>
        <taxon>Pseudomonadota</taxon>
        <taxon>Alphaproteobacteria</taxon>
        <taxon>Hyphomicrobiales</taxon>
        <taxon>Nitrobacteraceae</taxon>
        <taxon>Bradyrhizobium</taxon>
    </lineage>
</organism>
<dbReference type="Proteomes" id="UP000298225">
    <property type="component" value="Unassembled WGS sequence"/>
</dbReference>
<name>A0A4Y9LEI9_9BRAD</name>
<gene>
    <name evidence="2" type="ORF">E4K66_08140</name>
</gene>
<protein>
    <submittedName>
        <fullName evidence="2">Uncharacterized protein</fullName>
    </submittedName>
</protein>
<sequence length="135" mass="14588">MKQSSGEMRREAAKVCLRFKLRMGRAKLSPHTPSLRAERSNPESFRGGILDCFVARAPRNDDVEADVRQTPLSCPGRSAASLRRCAAEPGPMSPHCAVPPLLCAAALHRPGHEKPTLPVGSRTPAARTDARPARS</sequence>
<proteinExistence type="predicted"/>
<dbReference type="OrthoDB" id="8256480at2"/>
<evidence type="ECO:0000256" key="1">
    <source>
        <dbReference type="SAM" id="MobiDB-lite"/>
    </source>
</evidence>
<evidence type="ECO:0000313" key="3">
    <source>
        <dbReference type="Proteomes" id="UP000298225"/>
    </source>
</evidence>
<feature type="region of interest" description="Disordered" evidence="1">
    <location>
        <begin position="111"/>
        <end position="135"/>
    </location>
</feature>
<keyword evidence="3" id="KW-1185">Reference proteome</keyword>
<dbReference type="EMBL" id="SPQU01000003">
    <property type="protein sequence ID" value="TFV40804.1"/>
    <property type="molecule type" value="Genomic_DNA"/>
</dbReference>
<dbReference type="AlphaFoldDB" id="A0A4Y9LEI9"/>
<accession>A0A4Y9LEI9</accession>
<reference evidence="2 3" key="1">
    <citation type="submission" date="2019-03" db="EMBL/GenBank/DDBJ databases">
        <title>Bradyrhizobium strains diversity isolated from Chamaecrista fasciculata.</title>
        <authorList>
            <person name="Urquiaga M.C.O."/>
            <person name="Hungria M."/>
            <person name="Delamuta J.R.M."/>
        </authorList>
    </citation>
    <scope>NUCLEOTIDE SEQUENCE [LARGE SCALE GENOMIC DNA]</scope>
    <source>
        <strain evidence="2 3">CNPSo 3424</strain>
    </source>
</reference>
<evidence type="ECO:0000313" key="2">
    <source>
        <dbReference type="EMBL" id="TFV40804.1"/>
    </source>
</evidence>